<dbReference type="InterPro" id="IPR029039">
    <property type="entry name" value="Flavoprotein-like_sf"/>
</dbReference>
<gene>
    <name evidence="4" type="ORF">VIBNISOn1_830050</name>
</gene>
<accession>A0AAV2VYL4</accession>
<protein>
    <submittedName>
        <fullName evidence="4">Flavoprotein</fullName>
    </submittedName>
</protein>
<evidence type="ECO:0000313" key="5">
    <source>
        <dbReference type="Proteomes" id="UP000018211"/>
    </source>
</evidence>
<comment type="caution">
    <text evidence="4">The sequence shown here is derived from an EMBL/GenBank/DDBJ whole genome shotgun (WGS) entry which is preliminary data.</text>
</comment>
<dbReference type="RefSeq" id="WP_022613596.1">
    <property type="nucleotide sequence ID" value="NZ_LK391965.1"/>
</dbReference>
<feature type="domain" description="Flavodoxin-like fold" evidence="3">
    <location>
        <begin position="1"/>
        <end position="167"/>
    </location>
</feature>
<reference evidence="4 5" key="1">
    <citation type="journal article" date="2013" name="ISME J.">
        <title>Comparative genomics of pathogenic lineages of Vibrio nigripulchritudo identifies virulence-associated traits.</title>
        <authorList>
            <person name="Goudenege D."/>
            <person name="Labreuche Y."/>
            <person name="Krin E."/>
            <person name="Ansquer D."/>
            <person name="Mangenot S."/>
            <person name="Calteau A."/>
            <person name="Medigue C."/>
            <person name="Mazel D."/>
            <person name="Polz M.F."/>
            <person name="Le Roux F."/>
        </authorList>
    </citation>
    <scope>NUCLEOTIDE SEQUENCE [LARGE SCALE GENOMIC DNA]</scope>
    <source>
        <strain evidence="4 5">SOn1</strain>
    </source>
</reference>
<dbReference type="AlphaFoldDB" id="A0AAV2VYL4"/>
<organism evidence="4 5">
    <name type="scientific">Vibrio nigripulchritudo SOn1</name>
    <dbReference type="NCBI Taxonomy" id="1238450"/>
    <lineage>
        <taxon>Bacteria</taxon>
        <taxon>Pseudomonadati</taxon>
        <taxon>Pseudomonadota</taxon>
        <taxon>Gammaproteobacteria</taxon>
        <taxon>Vibrionales</taxon>
        <taxon>Vibrionaceae</taxon>
        <taxon>Vibrio</taxon>
    </lineage>
</organism>
<evidence type="ECO:0000256" key="1">
    <source>
        <dbReference type="ARBA" id="ARBA00006252"/>
    </source>
</evidence>
<keyword evidence="2" id="KW-0560">Oxidoreductase</keyword>
<dbReference type="PANTHER" id="PTHR10204">
    <property type="entry name" value="NAD P H OXIDOREDUCTASE-RELATED"/>
    <property type="match status" value="1"/>
</dbReference>
<evidence type="ECO:0000256" key="2">
    <source>
        <dbReference type="ARBA" id="ARBA00023002"/>
    </source>
</evidence>
<evidence type="ECO:0000259" key="3">
    <source>
        <dbReference type="Pfam" id="PF02525"/>
    </source>
</evidence>
<dbReference type="SUPFAM" id="SSF52218">
    <property type="entry name" value="Flavoproteins"/>
    <property type="match status" value="1"/>
</dbReference>
<dbReference type="Proteomes" id="UP000018211">
    <property type="component" value="Unassembled WGS sequence"/>
</dbReference>
<dbReference type="Pfam" id="PF02525">
    <property type="entry name" value="Flavodoxin_2"/>
    <property type="match status" value="1"/>
</dbReference>
<dbReference type="InterPro" id="IPR003680">
    <property type="entry name" value="Flavodoxin_fold"/>
</dbReference>
<name>A0AAV2VYL4_9VIBR</name>
<dbReference type="Gene3D" id="3.40.50.360">
    <property type="match status" value="1"/>
</dbReference>
<evidence type="ECO:0000313" key="4">
    <source>
        <dbReference type="EMBL" id="CCO49494.1"/>
    </source>
</evidence>
<dbReference type="GO" id="GO:0003955">
    <property type="term" value="F:NAD(P)H dehydrogenase (quinone) activity"/>
    <property type="evidence" value="ECO:0007669"/>
    <property type="project" value="TreeGrafter"/>
</dbReference>
<dbReference type="InterPro" id="IPR051545">
    <property type="entry name" value="NAD(P)H_dehydrogenase_qn"/>
</dbReference>
<dbReference type="EMBL" id="CAOF01000179">
    <property type="protein sequence ID" value="CCO49494.1"/>
    <property type="molecule type" value="Genomic_DNA"/>
</dbReference>
<dbReference type="GO" id="GO:0005829">
    <property type="term" value="C:cytosol"/>
    <property type="evidence" value="ECO:0007669"/>
    <property type="project" value="TreeGrafter"/>
</dbReference>
<comment type="similarity">
    <text evidence="1">Belongs to the NAD(P)H dehydrogenase (quinone) family.</text>
</comment>
<dbReference type="PANTHER" id="PTHR10204:SF34">
    <property type="entry name" value="NAD(P)H DEHYDROGENASE [QUINONE] 1 ISOFORM 1"/>
    <property type="match status" value="1"/>
</dbReference>
<sequence>MKTLVVVTHPIKTSLCQYLAKNVIDHLEKQGHEVTVKDLYQEKFEPALSESERGSYYSQSFQPEQTADDIRQLEETEYLVLVFPTWWFNFPAILKGWFDRVWVPGHAYNHSPDMKAITPNLDKLKKVTAVTTLGAPWWVDRFVLRRPVYKILKYALLEACASQCKLKMHSLYQSEIVSPDKVEQFLKQVKRTL</sequence>
<proteinExistence type="inferred from homology"/>